<dbReference type="SMART" id="SM00028">
    <property type="entry name" value="TPR"/>
    <property type="match status" value="6"/>
</dbReference>
<dbReference type="eggNOG" id="COG0457">
    <property type="taxonomic scope" value="Bacteria"/>
</dbReference>
<evidence type="ECO:0000256" key="6">
    <source>
        <dbReference type="ARBA" id="ARBA00022737"/>
    </source>
</evidence>
<dbReference type="PROSITE" id="PS50005">
    <property type="entry name" value="TPR"/>
    <property type="match status" value="2"/>
</dbReference>
<evidence type="ECO:0000256" key="3">
    <source>
        <dbReference type="ARBA" id="ARBA00011970"/>
    </source>
</evidence>
<dbReference type="InterPro" id="IPR029489">
    <property type="entry name" value="OGT/SEC/SPY_C"/>
</dbReference>
<dbReference type="KEGG" id="ipa:Isop_0879"/>
<dbReference type="HOGENOM" id="CLU_001721_5_2_0"/>
<accession>E8R2W5</accession>
<dbReference type="InterPro" id="IPR011990">
    <property type="entry name" value="TPR-like_helical_dom_sf"/>
</dbReference>
<evidence type="ECO:0000259" key="9">
    <source>
        <dbReference type="Pfam" id="PF13844"/>
    </source>
</evidence>
<feature type="repeat" description="TPR" evidence="8">
    <location>
        <begin position="142"/>
        <end position="175"/>
    </location>
</feature>
<name>E8R2W5_ISOPI</name>
<feature type="repeat" description="TPR" evidence="8">
    <location>
        <begin position="72"/>
        <end position="105"/>
    </location>
</feature>
<dbReference type="STRING" id="575540.Isop_0879"/>
<sequence length="706" mass="77650">MTRAAPKFTEALAAFQSGRNAEAERLARAILAVQPDHSDAWQLLGLIAQASDRKALAVEALGRVAALRAGDPLAWCNLGESKRRLGDLDGAVMALERSIELNPNLPEAHFNLANVLYALGPTRFEEAARHYERAVALRPHFAKALYNYGNLKLERGLSRGAVDLFRRAVALQPEWIDARVNLAVSLELDHAWNEAEAAWTDVLKRDPGRLEARESLGMLKAKRGDVAGGVAEFDRLIEDSIPRAGADRRTLLELWLRRLRRACLIETVTPDDAYADQIRAELDATLDRIGPCPRLPEGEEGDRIGLVEPPMFLAYHARDDRRLWEKFQAAYDSALPDLDPPNKPAGGPVRLGVVVTHGHEGVFAQCAGPLVARLACDGLEVAIACVSGARPWLLERLGPPAASLDWILLPRGLRAAAQTLRAAKLDVIWYWESGTDALNHFLPLLRPAPRQYNGWGWPMTCGHRRMTGFLTCRGLDPSPESDASFTEPLARLASAPTYFLRSAFDRVVLPEAGAFGIDPHTPLITCLQRPLKLQPEFDQVAATILQAVPNARLMVTADVHPRVNADLKARMARSLGDAIDRVVFLPSQDRPNYLGWLARASLALDPIGYGGGANTTYDAVGVGTPVVTRPGRFHRGRWAVMTLERLGMNELVGDDPATIAVSLLGQPERLRTTRARLNDRAESLWEDPNVIAEHRDLFLNGTVSNF</sequence>
<dbReference type="Gene3D" id="1.25.40.10">
    <property type="entry name" value="Tetratricopeptide repeat domain"/>
    <property type="match status" value="1"/>
</dbReference>
<gene>
    <name evidence="10" type="ordered locus">Isop_0879</name>
</gene>
<evidence type="ECO:0000256" key="5">
    <source>
        <dbReference type="ARBA" id="ARBA00022679"/>
    </source>
</evidence>
<reference evidence="10 11" key="2">
    <citation type="journal article" date="2011" name="Stand. Genomic Sci.">
        <title>Complete genome sequence of Isosphaera pallida type strain (IS1B).</title>
        <authorList>
            <consortium name="US DOE Joint Genome Institute (JGI-PGF)"/>
            <person name="Goker M."/>
            <person name="Cleland D."/>
            <person name="Saunders E."/>
            <person name="Lapidus A."/>
            <person name="Nolan M."/>
            <person name="Lucas S."/>
            <person name="Hammon N."/>
            <person name="Deshpande S."/>
            <person name="Cheng J.F."/>
            <person name="Tapia R."/>
            <person name="Han C."/>
            <person name="Goodwin L."/>
            <person name="Pitluck S."/>
            <person name="Liolios K."/>
            <person name="Pagani I."/>
            <person name="Ivanova N."/>
            <person name="Mavromatis K."/>
            <person name="Pati A."/>
            <person name="Chen A."/>
            <person name="Palaniappan K."/>
            <person name="Land M."/>
            <person name="Hauser L."/>
            <person name="Chang Y.J."/>
            <person name="Jeffries C.D."/>
            <person name="Detter J.C."/>
            <person name="Beck B."/>
            <person name="Woyke T."/>
            <person name="Bristow J."/>
            <person name="Eisen J.A."/>
            <person name="Markowitz V."/>
            <person name="Hugenholtz P."/>
            <person name="Kyrpides N.C."/>
            <person name="Klenk H.P."/>
        </authorList>
    </citation>
    <scope>NUCLEOTIDE SEQUENCE [LARGE SCALE GENOMIC DNA]</scope>
    <source>
        <strain evidence="11">ATCC 43644 / DSM 9630 / IS1B</strain>
    </source>
</reference>
<dbReference type="Proteomes" id="UP000008631">
    <property type="component" value="Chromosome"/>
</dbReference>
<dbReference type="PANTHER" id="PTHR44835:SF1">
    <property type="entry name" value="PROTEIN O-GLCNAC TRANSFERASE"/>
    <property type="match status" value="1"/>
</dbReference>
<dbReference type="Gene3D" id="3.40.50.2000">
    <property type="entry name" value="Glycogen Phosphorylase B"/>
    <property type="match status" value="1"/>
</dbReference>
<dbReference type="InParanoid" id="E8R2W5"/>
<dbReference type="EC" id="2.4.1.255" evidence="3"/>
<dbReference type="InterPro" id="IPR019734">
    <property type="entry name" value="TPR_rpt"/>
</dbReference>
<dbReference type="PANTHER" id="PTHR44835">
    <property type="entry name" value="UDP-N-ACETYLGLUCOSAMINE--PEPTIDE N-ACETYLGLUCOSAMINYLTRANSFERASE SPINDLY-RELATED"/>
    <property type="match status" value="1"/>
</dbReference>
<evidence type="ECO:0000256" key="2">
    <source>
        <dbReference type="ARBA" id="ARBA00005386"/>
    </source>
</evidence>
<reference key="1">
    <citation type="submission" date="2010-11" db="EMBL/GenBank/DDBJ databases">
        <title>The complete sequence of chromosome of Isophaera pallida ATCC 43644.</title>
        <authorList>
            <consortium name="US DOE Joint Genome Institute (JGI-PGF)"/>
            <person name="Lucas S."/>
            <person name="Copeland A."/>
            <person name="Lapidus A."/>
            <person name="Bruce D."/>
            <person name="Goodwin L."/>
            <person name="Pitluck S."/>
            <person name="Kyrpides N."/>
            <person name="Mavromatis K."/>
            <person name="Pagani I."/>
            <person name="Ivanova N."/>
            <person name="Saunders E."/>
            <person name="Brettin T."/>
            <person name="Detter J.C."/>
            <person name="Han C."/>
            <person name="Tapia R."/>
            <person name="Land M."/>
            <person name="Hauser L."/>
            <person name="Markowitz V."/>
            <person name="Cheng J.-F."/>
            <person name="Hugenholtz P."/>
            <person name="Woyke T."/>
            <person name="Wu D."/>
            <person name="Eisen J.A."/>
        </authorList>
    </citation>
    <scope>NUCLEOTIDE SEQUENCE</scope>
    <source>
        <strain>ATCC 43644</strain>
    </source>
</reference>
<evidence type="ECO:0000256" key="7">
    <source>
        <dbReference type="ARBA" id="ARBA00022803"/>
    </source>
</evidence>
<keyword evidence="5" id="KW-0808">Transferase</keyword>
<dbReference type="RefSeq" id="WP_013563758.1">
    <property type="nucleotide sequence ID" value="NC_014962.1"/>
</dbReference>
<dbReference type="OrthoDB" id="9790037at2"/>
<organism evidence="10 11">
    <name type="scientific">Isosphaera pallida (strain ATCC 43644 / DSM 9630 / IS1B)</name>
    <dbReference type="NCBI Taxonomy" id="575540"/>
    <lineage>
        <taxon>Bacteria</taxon>
        <taxon>Pseudomonadati</taxon>
        <taxon>Planctomycetota</taxon>
        <taxon>Planctomycetia</taxon>
        <taxon>Isosphaerales</taxon>
        <taxon>Isosphaeraceae</taxon>
        <taxon>Isosphaera</taxon>
    </lineage>
</organism>
<evidence type="ECO:0000256" key="1">
    <source>
        <dbReference type="ARBA" id="ARBA00004922"/>
    </source>
</evidence>
<protein>
    <recommendedName>
        <fullName evidence="3">protein O-GlcNAc transferase</fullName>
        <ecNumber evidence="3">2.4.1.255</ecNumber>
    </recommendedName>
</protein>
<proteinExistence type="inferred from homology"/>
<evidence type="ECO:0000256" key="8">
    <source>
        <dbReference type="PROSITE-ProRule" id="PRU00339"/>
    </source>
</evidence>
<keyword evidence="6" id="KW-0677">Repeat</keyword>
<dbReference type="EMBL" id="CP002353">
    <property type="protein sequence ID" value="ADV61469.1"/>
    <property type="molecule type" value="Genomic_DNA"/>
</dbReference>
<evidence type="ECO:0000256" key="4">
    <source>
        <dbReference type="ARBA" id="ARBA00022676"/>
    </source>
</evidence>
<dbReference type="InterPro" id="IPR051939">
    <property type="entry name" value="Glycosyltr_41/O-GlcNAc_trsf"/>
</dbReference>
<dbReference type="Gene3D" id="3.40.50.11380">
    <property type="match status" value="1"/>
</dbReference>
<evidence type="ECO:0000313" key="11">
    <source>
        <dbReference type="Proteomes" id="UP000008631"/>
    </source>
</evidence>
<dbReference type="Pfam" id="PF13432">
    <property type="entry name" value="TPR_16"/>
    <property type="match status" value="3"/>
</dbReference>
<dbReference type="AlphaFoldDB" id="E8R2W5"/>
<comment type="similarity">
    <text evidence="2">Belongs to the glycosyltransferase 41 family. O-GlcNAc transferase subfamily.</text>
</comment>
<dbReference type="Pfam" id="PF13414">
    <property type="entry name" value="TPR_11"/>
    <property type="match status" value="1"/>
</dbReference>
<dbReference type="SUPFAM" id="SSF53756">
    <property type="entry name" value="UDP-Glycosyltransferase/glycogen phosphorylase"/>
    <property type="match status" value="1"/>
</dbReference>
<comment type="pathway">
    <text evidence="1">Protein modification; protein glycosylation.</text>
</comment>
<feature type="domain" description="O-GlcNAc transferase C-terminal" evidence="9">
    <location>
        <begin position="530"/>
        <end position="680"/>
    </location>
</feature>
<keyword evidence="11" id="KW-1185">Reference proteome</keyword>
<keyword evidence="4" id="KW-0328">Glycosyltransferase</keyword>
<dbReference type="eggNOG" id="COG3914">
    <property type="taxonomic scope" value="Bacteria"/>
</dbReference>
<dbReference type="Pfam" id="PF13844">
    <property type="entry name" value="Glyco_transf_41"/>
    <property type="match status" value="1"/>
</dbReference>
<keyword evidence="7 8" id="KW-0802">TPR repeat</keyword>
<dbReference type="GO" id="GO:0097363">
    <property type="term" value="F:protein O-acetylglucosaminyltransferase activity"/>
    <property type="evidence" value="ECO:0007669"/>
    <property type="project" value="UniProtKB-EC"/>
</dbReference>
<evidence type="ECO:0000313" key="10">
    <source>
        <dbReference type="EMBL" id="ADV61469.1"/>
    </source>
</evidence>
<dbReference type="SUPFAM" id="SSF48452">
    <property type="entry name" value="TPR-like"/>
    <property type="match status" value="1"/>
</dbReference>